<name>A0AAN7TQN8_9PEZI</name>
<evidence type="ECO:0000256" key="1">
    <source>
        <dbReference type="SAM" id="MobiDB-lite"/>
    </source>
</evidence>
<feature type="region of interest" description="Disordered" evidence="1">
    <location>
        <begin position="456"/>
        <end position="475"/>
    </location>
</feature>
<feature type="compositionally biased region" description="Low complexity" evidence="1">
    <location>
        <begin position="243"/>
        <end position="254"/>
    </location>
</feature>
<dbReference type="AlphaFoldDB" id="A0AAN7TQN8"/>
<organism evidence="2 3">
    <name type="scientific">Meristemomyces frigidus</name>
    <dbReference type="NCBI Taxonomy" id="1508187"/>
    <lineage>
        <taxon>Eukaryota</taxon>
        <taxon>Fungi</taxon>
        <taxon>Dikarya</taxon>
        <taxon>Ascomycota</taxon>
        <taxon>Pezizomycotina</taxon>
        <taxon>Dothideomycetes</taxon>
        <taxon>Dothideomycetidae</taxon>
        <taxon>Mycosphaerellales</taxon>
        <taxon>Teratosphaeriaceae</taxon>
        <taxon>Meristemomyces</taxon>
    </lineage>
</organism>
<evidence type="ECO:0000313" key="3">
    <source>
        <dbReference type="Proteomes" id="UP001310890"/>
    </source>
</evidence>
<sequence>MAGVRGYIEDEGAANRIAIANGTTGVVMPAVYPAASPSNVPSDDDSDGDALGDLEKRMAEDPSFVLITEEDTAQLSAPQEDEDDDLANDFSFRLYSILEHPEIPEDTMSQISAKRVVVHSMRLIRGLFRKCIKASRSSVLKRNTLIKAARKAIFKKSDHNLTVDDTILDELRSIVAEQVVAVLCDLVWFEQDSDADWGRAYAGDETMEQLGLMETAFNTVELGLEKQVHELLNTIIQQLPKSSEAANTSSTSAEPVGVEAGSSNAPRLSTNGTAKRTAGIPWEAKERLMCWTLFWHPQDLRKVNRRTGVTTQMRADAFSEWVLVNTKHKSRREWAAMEQHINAIKHPKDSKNARTPPTFQSLQHDVDMEEAGKAASIAAEAANMLARLDTQASGGTLYTHTPRNGEEAEDLLSQRTLLASEKQRAERELLTSDNVFTLVSEDSEKRNVDSMVIPVTSTDADGEGAGPAQKRRKGVEMEGVEALEISENEQEIASILANELL</sequence>
<feature type="compositionally biased region" description="Polar residues" evidence="1">
    <location>
        <begin position="261"/>
        <end position="273"/>
    </location>
</feature>
<evidence type="ECO:0000313" key="2">
    <source>
        <dbReference type="EMBL" id="KAK5114145.1"/>
    </source>
</evidence>
<accession>A0AAN7TQN8</accession>
<gene>
    <name evidence="2" type="ORF">LTR62_002715</name>
</gene>
<reference evidence="2" key="1">
    <citation type="submission" date="2023-08" db="EMBL/GenBank/DDBJ databases">
        <title>Black Yeasts Isolated from many extreme environments.</title>
        <authorList>
            <person name="Coleine C."/>
            <person name="Stajich J.E."/>
            <person name="Selbmann L."/>
        </authorList>
    </citation>
    <scope>NUCLEOTIDE SEQUENCE</scope>
    <source>
        <strain evidence="2">CCFEE 5401</strain>
    </source>
</reference>
<dbReference type="EMBL" id="JAVRRL010000019">
    <property type="protein sequence ID" value="KAK5114145.1"/>
    <property type="molecule type" value="Genomic_DNA"/>
</dbReference>
<feature type="region of interest" description="Disordered" evidence="1">
    <location>
        <begin position="243"/>
        <end position="273"/>
    </location>
</feature>
<dbReference type="Proteomes" id="UP001310890">
    <property type="component" value="Unassembled WGS sequence"/>
</dbReference>
<protein>
    <submittedName>
        <fullName evidence="2">Uncharacterized protein</fullName>
    </submittedName>
</protein>
<proteinExistence type="predicted"/>
<comment type="caution">
    <text evidence="2">The sequence shown here is derived from an EMBL/GenBank/DDBJ whole genome shotgun (WGS) entry which is preliminary data.</text>
</comment>